<feature type="signal peptide" evidence="2">
    <location>
        <begin position="1"/>
        <end position="20"/>
    </location>
</feature>
<reference evidence="3" key="1">
    <citation type="submission" date="2021-10" db="EMBL/GenBank/DDBJ databases">
        <authorList>
            <person name="Piombo E."/>
        </authorList>
    </citation>
    <scope>NUCLEOTIDE SEQUENCE</scope>
</reference>
<dbReference type="Proteomes" id="UP000754883">
    <property type="component" value="Unassembled WGS sequence"/>
</dbReference>
<dbReference type="AlphaFoldDB" id="A0A9N9YD36"/>
<dbReference type="EMBL" id="CABFNO020001565">
    <property type="protein sequence ID" value="CAH0003631.1"/>
    <property type="molecule type" value="Genomic_DNA"/>
</dbReference>
<organism evidence="3 4">
    <name type="scientific">Clonostachys byssicola</name>
    <dbReference type="NCBI Taxonomy" id="160290"/>
    <lineage>
        <taxon>Eukaryota</taxon>
        <taxon>Fungi</taxon>
        <taxon>Dikarya</taxon>
        <taxon>Ascomycota</taxon>
        <taxon>Pezizomycotina</taxon>
        <taxon>Sordariomycetes</taxon>
        <taxon>Hypocreomycetidae</taxon>
        <taxon>Hypocreales</taxon>
        <taxon>Bionectriaceae</taxon>
        <taxon>Clonostachys</taxon>
    </lineage>
</organism>
<name>A0A9N9YD36_9HYPO</name>
<evidence type="ECO:0000313" key="3">
    <source>
        <dbReference type="EMBL" id="CAH0003631.1"/>
    </source>
</evidence>
<comment type="caution">
    <text evidence="3">The sequence shown here is derived from an EMBL/GenBank/DDBJ whole genome shotgun (WGS) entry which is preliminary data.</text>
</comment>
<sequence>MKFYSLFSVSFVLLSAGTSALKPYPQDANAVRRGTLAGRAAKVPTHIARARPPRAQAARPKIKTPSSKAGGAKEKKAGAAKKPKAPVCKVKGKLGKRANPALPGTCLGRKLEPGVCHYCNMKGERPKPMPCNPTEPCRNDIAELQGCVVSPNPRDKFATCGLPSPPGDPEEV</sequence>
<evidence type="ECO:0000313" key="4">
    <source>
        <dbReference type="Proteomes" id="UP000754883"/>
    </source>
</evidence>
<protein>
    <submittedName>
        <fullName evidence="3">Uncharacterized protein</fullName>
    </submittedName>
</protein>
<evidence type="ECO:0000256" key="1">
    <source>
        <dbReference type="SAM" id="MobiDB-lite"/>
    </source>
</evidence>
<keyword evidence="4" id="KW-1185">Reference proteome</keyword>
<gene>
    <name evidence="3" type="ORF">CBYS24578_00009712</name>
</gene>
<feature type="region of interest" description="Disordered" evidence="1">
    <location>
        <begin position="50"/>
        <end position="85"/>
    </location>
</feature>
<proteinExistence type="predicted"/>
<accession>A0A9N9YD36</accession>
<evidence type="ECO:0000256" key="2">
    <source>
        <dbReference type="SAM" id="SignalP"/>
    </source>
</evidence>
<dbReference type="OrthoDB" id="10543496at2759"/>
<feature type="chain" id="PRO_5040509350" evidence="2">
    <location>
        <begin position="21"/>
        <end position="172"/>
    </location>
</feature>
<keyword evidence="2" id="KW-0732">Signal</keyword>